<dbReference type="Proteomes" id="UP001055811">
    <property type="component" value="Linkage Group LG01"/>
</dbReference>
<proteinExistence type="predicted"/>
<dbReference type="EMBL" id="CM042009">
    <property type="protein sequence ID" value="KAI3791286.1"/>
    <property type="molecule type" value="Genomic_DNA"/>
</dbReference>
<keyword evidence="2" id="KW-1185">Reference proteome</keyword>
<evidence type="ECO:0000313" key="2">
    <source>
        <dbReference type="Proteomes" id="UP001055811"/>
    </source>
</evidence>
<evidence type="ECO:0000313" key="1">
    <source>
        <dbReference type="EMBL" id="KAI3791286.1"/>
    </source>
</evidence>
<name>A0ACB9H6Y9_CICIN</name>
<reference evidence="2" key="1">
    <citation type="journal article" date="2022" name="Mol. Ecol. Resour.">
        <title>The genomes of chicory, endive, great burdock and yacon provide insights into Asteraceae palaeo-polyploidization history and plant inulin production.</title>
        <authorList>
            <person name="Fan W."/>
            <person name="Wang S."/>
            <person name="Wang H."/>
            <person name="Wang A."/>
            <person name="Jiang F."/>
            <person name="Liu H."/>
            <person name="Zhao H."/>
            <person name="Xu D."/>
            <person name="Zhang Y."/>
        </authorList>
    </citation>
    <scope>NUCLEOTIDE SEQUENCE [LARGE SCALE GENOMIC DNA]</scope>
    <source>
        <strain evidence="2">cv. Punajuju</strain>
    </source>
</reference>
<organism evidence="1 2">
    <name type="scientific">Cichorium intybus</name>
    <name type="common">Chicory</name>
    <dbReference type="NCBI Taxonomy" id="13427"/>
    <lineage>
        <taxon>Eukaryota</taxon>
        <taxon>Viridiplantae</taxon>
        <taxon>Streptophyta</taxon>
        <taxon>Embryophyta</taxon>
        <taxon>Tracheophyta</taxon>
        <taxon>Spermatophyta</taxon>
        <taxon>Magnoliopsida</taxon>
        <taxon>eudicotyledons</taxon>
        <taxon>Gunneridae</taxon>
        <taxon>Pentapetalae</taxon>
        <taxon>asterids</taxon>
        <taxon>campanulids</taxon>
        <taxon>Asterales</taxon>
        <taxon>Asteraceae</taxon>
        <taxon>Cichorioideae</taxon>
        <taxon>Cichorieae</taxon>
        <taxon>Cichoriinae</taxon>
        <taxon>Cichorium</taxon>
    </lineage>
</organism>
<protein>
    <submittedName>
        <fullName evidence="1">Uncharacterized protein</fullName>
    </submittedName>
</protein>
<sequence>MDGRCRAHLRVADDRLPVAHTSGNSVLAKLSALSDHSPATADSGPVLLPSPPLLLVSLLSSSCLSVSVMIKSWS</sequence>
<accession>A0ACB9H6Y9</accession>
<comment type="caution">
    <text evidence="1">The sequence shown here is derived from an EMBL/GenBank/DDBJ whole genome shotgun (WGS) entry which is preliminary data.</text>
</comment>
<reference evidence="1 2" key="2">
    <citation type="journal article" date="2022" name="Mol. Ecol. Resour.">
        <title>The genomes of chicory, endive, great burdock and yacon provide insights into Asteraceae paleo-polyploidization history and plant inulin production.</title>
        <authorList>
            <person name="Fan W."/>
            <person name="Wang S."/>
            <person name="Wang H."/>
            <person name="Wang A."/>
            <person name="Jiang F."/>
            <person name="Liu H."/>
            <person name="Zhao H."/>
            <person name="Xu D."/>
            <person name="Zhang Y."/>
        </authorList>
    </citation>
    <scope>NUCLEOTIDE SEQUENCE [LARGE SCALE GENOMIC DNA]</scope>
    <source>
        <strain evidence="2">cv. Punajuju</strain>
        <tissue evidence="1">Leaves</tissue>
    </source>
</reference>
<gene>
    <name evidence="1" type="ORF">L2E82_05011</name>
</gene>